<proteinExistence type="predicted"/>
<dbReference type="EMBL" id="JAINUF010000019">
    <property type="protein sequence ID" value="KAJ8337270.1"/>
    <property type="molecule type" value="Genomic_DNA"/>
</dbReference>
<accession>A0A9Q1EEG7</accession>
<evidence type="ECO:0000313" key="1">
    <source>
        <dbReference type="EMBL" id="KAJ8337270.1"/>
    </source>
</evidence>
<sequence>MIGQCCETAAPRNTDNVWAVYNYEKHANADGSNEAWHQKSTEKYLLYFIDSTNRCHLAEQDSLPQAQRPPLRTRSGMCEISCRNVLSAGARLLDGK</sequence>
<evidence type="ECO:0000313" key="2">
    <source>
        <dbReference type="Proteomes" id="UP001152622"/>
    </source>
</evidence>
<protein>
    <submittedName>
        <fullName evidence="1">Uncharacterized protein</fullName>
    </submittedName>
</protein>
<keyword evidence="2" id="KW-1185">Reference proteome</keyword>
<gene>
    <name evidence="1" type="ORF">SKAU_G00384900</name>
</gene>
<name>A0A9Q1EEG7_SYNKA</name>
<organism evidence="1 2">
    <name type="scientific">Synaphobranchus kaupii</name>
    <name type="common">Kaup's arrowtooth eel</name>
    <dbReference type="NCBI Taxonomy" id="118154"/>
    <lineage>
        <taxon>Eukaryota</taxon>
        <taxon>Metazoa</taxon>
        <taxon>Chordata</taxon>
        <taxon>Craniata</taxon>
        <taxon>Vertebrata</taxon>
        <taxon>Euteleostomi</taxon>
        <taxon>Actinopterygii</taxon>
        <taxon>Neopterygii</taxon>
        <taxon>Teleostei</taxon>
        <taxon>Anguilliformes</taxon>
        <taxon>Synaphobranchidae</taxon>
        <taxon>Synaphobranchus</taxon>
    </lineage>
</organism>
<dbReference type="AlphaFoldDB" id="A0A9Q1EEG7"/>
<dbReference type="Proteomes" id="UP001152622">
    <property type="component" value="Chromosome 19"/>
</dbReference>
<reference evidence="1" key="1">
    <citation type="journal article" date="2023" name="Science">
        <title>Genome structures resolve the early diversification of teleost fishes.</title>
        <authorList>
            <person name="Parey E."/>
            <person name="Louis A."/>
            <person name="Montfort J."/>
            <person name="Bouchez O."/>
            <person name="Roques C."/>
            <person name="Iampietro C."/>
            <person name="Lluch J."/>
            <person name="Castinel A."/>
            <person name="Donnadieu C."/>
            <person name="Desvignes T."/>
            <person name="Floi Bucao C."/>
            <person name="Jouanno E."/>
            <person name="Wen M."/>
            <person name="Mejri S."/>
            <person name="Dirks R."/>
            <person name="Jansen H."/>
            <person name="Henkel C."/>
            <person name="Chen W.J."/>
            <person name="Zahm M."/>
            <person name="Cabau C."/>
            <person name="Klopp C."/>
            <person name="Thompson A.W."/>
            <person name="Robinson-Rechavi M."/>
            <person name="Braasch I."/>
            <person name="Lecointre G."/>
            <person name="Bobe J."/>
            <person name="Postlethwait J.H."/>
            <person name="Berthelot C."/>
            <person name="Roest Crollius H."/>
            <person name="Guiguen Y."/>
        </authorList>
    </citation>
    <scope>NUCLEOTIDE SEQUENCE</scope>
    <source>
        <strain evidence="1">WJC10195</strain>
    </source>
</reference>
<comment type="caution">
    <text evidence="1">The sequence shown here is derived from an EMBL/GenBank/DDBJ whole genome shotgun (WGS) entry which is preliminary data.</text>
</comment>